<dbReference type="GO" id="GO:0005525">
    <property type="term" value="F:GTP binding"/>
    <property type="evidence" value="ECO:0007669"/>
    <property type="project" value="UniProtKB-KW"/>
</dbReference>
<dbReference type="CDD" id="cd03114">
    <property type="entry name" value="MMAA-like"/>
    <property type="match status" value="1"/>
</dbReference>
<dbReference type="AlphaFoldDB" id="A0A0U5BE73"/>
<evidence type="ECO:0000256" key="4">
    <source>
        <dbReference type="ARBA" id="ARBA00023134"/>
    </source>
</evidence>
<accession>A0A0U5BE73</accession>
<sequence>MHELVERILHGDRRAAARAISYVESNHPDKTQVLQELFPHTGNSFLVGITGSPGAGKSSFVDKLIGYLRKKGLTVGIVAVDPTSPFTGGAILGDRIRMQDHFLDEGVFIRSMGTRGSLGGLARSTKEAVRILDAYGKDVIIIETVGVGQSELDIMNIADTTAVVLNPGGGDTIQAFKAGIMEIADLFILNKADLAGTDKLMREVEQMLDLVKHDAPWRPPIVKTISLQNKGIDEAWQAFIDHQEYSKQSGEWQTRRASHLREEVMEIVEYDMHQIVMQQLRSDAYAESMAKVSSREVDPYEVAGKLFQSLVREK</sequence>
<keyword evidence="7" id="KW-1185">Reference proteome</keyword>
<dbReference type="GO" id="GO:0003924">
    <property type="term" value="F:GTPase activity"/>
    <property type="evidence" value="ECO:0007669"/>
    <property type="project" value="InterPro"/>
</dbReference>
<comment type="similarity">
    <text evidence="1">Belongs to the SIMIBI class G3E GTPase family. ArgK/MeaB subfamily.</text>
</comment>
<keyword evidence="4" id="KW-0342">GTP-binding</keyword>
<dbReference type="InterPro" id="IPR005129">
    <property type="entry name" value="GTPase_ArgK"/>
</dbReference>
<evidence type="ECO:0000256" key="1">
    <source>
        <dbReference type="ARBA" id="ARBA00009625"/>
    </source>
</evidence>
<protein>
    <submittedName>
        <fullName evidence="6">Putative GTPase ArgK</fullName>
        <ecNumber evidence="6">3.6.-.-</ecNumber>
    </submittedName>
</protein>
<organism evidence="6 7">
    <name type="scientific">Aneurinibacillus soli</name>
    <dbReference type="NCBI Taxonomy" id="1500254"/>
    <lineage>
        <taxon>Bacteria</taxon>
        <taxon>Bacillati</taxon>
        <taxon>Bacillota</taxon>
        <taxon>Bacilli</taxon>
        <taxon>Bacillales</taxon>
        <taxon>Paenibacillaceae</taxon>
        <taxon>Aneurinibacillus group</taxon>
        <taxon>Aneurinibacillus</taxon>
    </lineage>
</organism>
<evidence type="ECO:0000313" key="7">
    <source>
        <dbReference type="Proteomes" id="UP000217696"/>
    </source>
</evidence>
<name>A0A0U5BE73_9BACL</name>
<gene>
    <name evidence="6" type="primary">argK</name>
    <name evidence="6" type="ORF">CB4_00557</name>
</gene>
<dbReference type="PANTHER" id="PTHR43087">
    <property type="entry name" value="LYSINE/ARGININE/ORNITHINE TRANSPORT SYSTEM KINASE"/>
    <property type="match status" value="1"/>
</dbReference>
<dbReference type="EC" id="3.6.-.-" evidence="6"/>
<evidence type="ECO:0000256" key="3">
    <source>
        <dbReference type="ARBA" id="ARBA00022801"/>
    </source>
</evidence>
<keyword evidence="5" id="KW-0143">Chaperone</keyword>
<keyword evidence="3 6" id="KW-0378">Hydrolase</keyword>
<evidence type="ECO:0000256" key="2">
    <source>
        <dbReference type="ARBA" id="ARBA00022741"/>
    </source>
</evidence>
<dbReference type="Gene3D" id="1.20.5.170">
    <property type="match status" value="1"/>
</dbReference>
<dbReference type="EMBL" id="AP017312">
    <property type="protein sequence ID" value="BAU26430.1"/>
    <property type="molecule type" value="Genomic_DNA"/>
</dbReference>
<keyword evidence="2" id="KW-0547">Nucleotide-binding</keyword>
<dbReference type="InterPro" id="IPR027417">
    <property type="entry name" value="P-loop_NTPase"/>
</dbReference>
<evidence type="ECO:0000256" key="5">
    <source>
        <dbReference type="ARBA" id="ARBA00023186"/>
    </source>
</evidence>
<dbReference type="KEGG" id="asoc:CB4_00557"/>
<dbReference type="Pfam" id="PF03308">
    <property type="entry name" value="MeaB"/>
    <property type="match status" value="1"/>
</dbReference>
<dbReference type="Proteomes" id="UP000217696">
    <property type="component" value="Chromosome"/>
</dbReference>
<dbReference type="InterPro" id="IPR052040">
    <property type="entry name" value="GTPase/Isobutyryl-CoA_mutase"/>
</dbReference>
<dbReference type="NCBIfam" id="TIGR00750">
    <property type="entry name" value="lao"/>
    <property type="match status" value="1"/>
</dbReference>
<evidence type="ECO:0000313" key="6">
    <source>
        <dbReference type="EMBL" id="BAU26430.1"/>
    </source>
</evidence>
<proteinExistence type="inferred from homology"/>
<dbReference type="RefSeq" id="WP_096463482.1">
    <property type="nucleotide sequence ID" value="NZ_AP017312.1"/>
</dbReference>
<dbReference type="PANTHER" id="PTHR43087:SF1">
    <property type="entry name" value="LAO_AO TRANSPORT SYSTEM ATPASE"/>
    <property type="match status" value="1"/>
</dbReference>
<dbReference type="SUPFAM" id="SSF52540">
    <property type="entry name" value="P-loop containing nucleoside triphosphate hydrolases"/>
    <property type="match status" value="1"/>
</dbReference>
<dbReference type="Gene3D" id="3.40.50.300">
    <property type="entry name" value="P-loop containing nucleotide triphosphate hydrolases"/>
    <property type="match status" value="1"/>
</dbReference>
<reference evidence="6 7" key="1">
    <citation type="submission" date="2015-12" db="EMBL/GenBank/DDBJ databases">
        <title>Genome sequence of Aneurinibacillus soli.</title>
        <authorList>
            <person name="Lee J.S."/>
            <person name="Lee K.C."/>
            <person name="Kim K.K."/>
            <person name="Lee B.W."/>
        </authorList>
    </citation>
    <scope>NUCLEOTIDE SEQUENCE [LARGE SCALE GENOMIC DNA]</scope>
    <source>
        <strain evidence="6 7">CB4</strain>
    </source>
</reference>
<dbReference type="OrthoDB" id="9778292at2"/>